<name>A0A8K0TNE2_9PEZI</name>
<feature type="transmembrane region" description="Helical" evidence="1">
    <location>
        <begin position="83"/>
        <end position="106"/>
    </location>
</feature>
<sequence length="192" mass="20662">MSKKSKDPNPTKRRYDDMWQAGLARWVSAIIGLGLSAGIISKGPESPLLETAAANLACASLHFFVLGPTVAPRSPADPRPPSWYLAVFAVSTAMWATASGSMFAVLSDSDEYVVIGLDKRGIGRLAGEGIGAGTRAVDILKNITIGCACCGAGALLCCLIQWWYVYKLYRKPATEEEVRDCVARMNKKLVHL</sequence>
<keyword evidence="3" id="KW-1185">Reference proteome</keyword>
<gene>
    <name evidence="2" type="ORF">B0T11DRAFT_323489</name>
</gene>
<proteinExistence type="predicted"/>
<evidence type="ECO:0000313" key="3">
    <source>
        <dbReference type="Proteomes" id="UP000813385"/>
    </source>
</evidence>
<dbReference type="EMBL" id="JAGPXD010000001">
    <property type="protein sequence ID" value="KAH7375473.1"/>
    <property type="molecule type" value="Genomic_DNA"/>
</dbReference>
<evidence type="ECO:0000313" key="2">
    <source>
        <dbReference type="EMBL" id="KAH7375473.1"/>
    </source>
</evidence>
<dbReference type="AlphaFoldDB" id="A0A8K0TNE2"/>
<reference evidence="2" key="1">
    <citation type="journal article" date="2021" name="Nat. Commun.">
        <title>Genetic determinants of endophytism in the Arabidopsis root mycobiome.</title>
        <authorList>
            <person name="Mesny F."/>
            <person name="Miyauchi S."/>
            <person name="Thiergart T."/>
            <person name="Pickel B."/>
            <person name="Atanasova L."/>
            <person name="Karlsson M."/>
            <person name="Huettel B."/>
            <person name="Barry K.W."/>
            <person name="Haridas S."/>
            <person name="Chen C."/>
            <person name="Bauer D."/>
            <person name="Andreopoulos W."/>
            <person name="Pangilinan J."/>
            <person name="LaButti K."/>
            <person name="Riley R."/>
            <person name="Lipzen A."/>
            <person name="Clum A."/>
            <person name="Drula E."/>
            <person name="Henrissat B."/>
            <person name="Kohler A."/>
            <person name="Grigoriev I.V."/>
            <person name="Martin F.M."/>
            <person name="Hacquard S."/>
        </authorList>
    </citation>
    <scope>NUCLEOTIDE SEQUENCE</scope>
    <source>
        <strain evidence="2">MPI-CAGE-AT-0016</strain>
    </source>
</reference>
<keyword evidence="1" id="KW-1133">Transmembrane helix</keyword>
<organism evidence="2 3">
    <name type="scientific">Plectosphaerella cucumerina</name>
    <dbReference type="NCBI Taxonomy" id="40658"/>
    <lineage>
        <taxon>Eukaryota</taxon>
        <taxon>Fungi</taxon>
        <taxon>Dikarya</taxon>
        <taxon>Ascomycota</taxon>
        <taxon>Pezizomycotina</taxon>
        <taxon>Sordariomycetes</taxon>
        <taxon>Hypocreomycetidae</taxon>
        <taxon>Glomerellales</taxon>
        <taxon>Plectosphaerellaceae</taxon>
        <taxon>Plectosphaerella</taxon>
    </lineage>
</organism>
<evidence type="ECO:0000256" key="1">
    <source>
        <dbReference type="SAM" id="Phobius"/>
    </source>
</evidence>
<feature type="transmembrane region" description="Helical" evidence="1">
    <location>
        <begin position="143"/>
        <end position="165"/>
    </location>
</feature>
<accession>A0A8K0TNE2</accession>
<comment type="caution">
    <text evidence="2">The sequence shown here is derived from an EMBL/GenBank/DDBJ whole genome shotgun (WGS) entry which is preliminary data.</text>
</comment>
<dbReference type="Proteomes" id="UP000813385">
    <property type="component" value="Unassembled WGS sequence"/>
</dbReference>
<keyword evidence="1" id="KW-0472">Membrane</keyword>
<dbReference type="OrthoDB" id="4749694at2759"/>
<protein>
    <submittedName>
        <fullName evidence="2">Uncharacterized protein</fullName>
    </submittedName>
</protein>
<feature type="transmembrane region" description="Helical" evidence="1">
    <location>
        <begin position="21"/>
        <end position="40"/>
    </location>
</feature>
<keyword evidence="1" id="KW-0812">Transmembrane</keyword>